<comment type="caution">
    <text evidence="2">The sequence shown here is derived from an EMBL/GenBank/DDBJ whole genome shotgun (WGS) entry which is preliminary data.</text>
</comment>
<feature type="region of interest" description="Disordered" evidence="1">
    <location>
        <begin position="71"/>
        <end position="100"/>
    </location>
</feature>
<dbReference type="AlphaFoldDB" id="A0A3M6V618"/>
<keyword evidence="3" id="KW-1185">Reference proteome</keyword>
<dbReference type="EMBL" id="RCHS01000085">
    <property type="protein sequence ID" value="RMX61038.1"/>
    <property type="molecule type" value="Genomic_DNA"/>
</dbReference>
<reference evidence="2 3" key="1">
    <citation type="journal article" date="2018" name="Sci. Rep.">
        <title>Comparative analysis of the Pocillopora damicornis genome highlights role of immune system in coral evolution.</title>
        <authorList>
            <person name="Cunning R."/>
            <person name="Bay R.A."/>
            <person name="Gillette P."/>
            <person name="Baker A.C."/>
            <person name="Traylor-Knowles N."/>
        </authorList>
    </citation>
    <scope>NUCLEOTIDE SEQUENCE [LARGE SCALE GENOMIC DNA]</scope>
    <source>
        <strain evidence="2">RSMAS</strain>
        <tissue evidence="2">Whole animal</tissue>
    </source>
</reference>
<feature type="compositionally biased region" description="Acidic residues" evidence="1">
    <location>
        <begin position="80"/>
        <end position="92"/>
    </location>
</feature>
<organism evidence="2 3">
    <name type="scientific">Pocillopora damicornis</name>
    <name type="common">Cauliflower coral</name>
    <name type="synonym">Millepora damicornis</name>
    <dbReference type="NCBI Taxonomy" id="46731"/>
    <lineage>
        <taxon>Eukaryota</taxon>
        <taxon>Metazoa</taxon>
        <taxon>Cnidaria</taxon>
        <taxon>Anthozoa</taxon>
        <taxon>Hexacorallia</taxon>
        <taxon>Scleractinia</taxon>
        <taxon>Astrocoeniina</taxon>
        <taxon>Pocilloporidae</taxon>
        <taxon>Pocillopora</taxon>
    </lineage>
</organism>
<feature type="non-terminal residue" evidence="2">
    <location>
        <position position="100"/>
    </location>
</feature>
<dbReference type="Proteomes" id="UP000275408">
    <property type="component" value="Unassembled WGS sequence"/>
</dbReference>
<sequence length="100" mass="11395">MAVKSNLGRCTRSRKTATNGGMSDDLENKPTTRTLRSKKSVLLVSEKMDNCKVVIEKLKSDFVNTVRHAKIGRKRRRVESEDEAVIEEEEQEKEEKSTAK</sequence>
<proteinExistence type="predicted"/>
<gene>
    <name evidence="2" type="ORF">pdam_00007580</name>
</gene>
<evidence type="ECO:0000313" key="2">
    <source>
        <dbReference type="EMBL" id="RMX61038.1"/>
    </source>
</evidence>
<feature type="region of interest" description="Disordered" evidence="1">
    <location>
        <begin position="1"/>
        <end position="33"/>
    </location>
</feature>
<accession>A0A3M6V618</accession>
<evidence type="ECO:0000313" key="3">
    <source>
        <dbReference type="Proteomes" id="UP000275408"/>
    </source>
</evidence>
<evidence type="ECO:0000256" key="1">
    <source>
        <dbReference type="SAM" id="MobiDB-lite"/>
    </source>
</evidence>
<protein>
    <submittedName>
        <fullName evidence="2">Uncharacterized protein</fullName>
    </submittedName>
</protein>
<name>A0A3M6V618_POCDA</name>